<dbReference type="SUPFAM" id="SSF46579">
    <property type="entry name" value="Prefoldin"/>
    <property type="match status" value="1"/>
</dbReference>
<feature type="domain" description="IF rod" evidence="11">
    <location>
        <begin position="1"/>
        <end position="226"/>
    </location>
</feature>
<keyword evidence="3 10" id="KW-0175">Coiled coil</keyword>
<dbReference type="GO" id="GO:0030280">
    <property type="term" value="F:structural constituent of skin epidermis"/>
    <property type="evidence" value="ECO:0007669"/>
    <property type="project" value="TreeGrafter"/>
</dbReference>
<evidence type="ECO:0000256" key="8">
    <source>
        <dbReference type="ARBA" id="ARBA00043134"/>
    </source>
</evidence>
<evidence type="ECO:0000256" key="9">
    <source>
        <dbReference type="ARBA" id="ARBA00061646"/>
    </source>
</evidence>
<name>A0A5E4DFG9_MARMO</name>
<reference evidence="12" key="1">
    <citation type="submission" date="2019-04" db="EMBL/GenBank/DDBJ databases">
        <authorList>
            <person name="Alioto T."/>
            <person name="Alioto T."/>
        </authorList>
    </citation>
    <scope>NUCLEOTIDE SEQUENCE [LARGE SCALE GENOMIC DNA]</scope>
</reference>
<evidence type="ECO:0000256" key="3">
    <source>
        <dbReference type="ARBA" id="ARBA00023054"/>
    </source>
</evidence>
<dbReference type="FunFam" id="1.20.5.500:FF:000001">
    <property type="entry name" value="Type II keratin 23"/>
    <property type="match status" value="1"/>
</dbReference>
<sequence>MLETKWVLLQESKSAKSSHLSGLFETQIAGLRGQLEALQMDGGRLEVELRSMQDVVEDFKNKYEEEINCRTAAENEFVVLKKDVDAAYMNKVELEAKVDALNDEISFLRTLNETELAELQSQISDTSVVLSMDNSRSLDLDSIIAEVKAQYEEMAKRSRAEAEAWYQTKFETLQTQAGKHGEDLRNTRNEIAEMNRAIQRLQAEIDSIKNQVRLGSHPSFLSAPWG</sequence>
<dbReference type="Gene3D" id="1.20.5.1160">
    <property type="entry name" value="Vasodilator-stimulated phosphoprotein"/>
    <property type="match status" value="1"/>
</dbReference>
<feature type="coiled-coil region" evidence="10">
    <location>
        <begin position="184"/>
        <end position="211"/>
    </location>
</feature>
<dbReference type="GO" id="GO:0031424">
    <property type="term" value="P:keratinization"/>
    <property type="evidence" value="ECO:0007669"/>
    <property type="project" value="TreeGrafter"/>
</dbReference>
<dbReference type="EMBL" id="CABDUW010009724">
    <property type="protein sequence ID" value="VTJ91602.1"/>
    <property type="molecule type" value="Genomic_DNA"/>
</dbReference>
<evidence type="ECO:0000313" key="12">
    <source>
        <dbReference type="EMBL" id="VTJ91602.1"/>
    </source>
</evidence>
<dbReference type="InterPro" id="IPR003054">
    <property type="entry name" value="Keratin_II"/>
</dbReference>
<keyword evidence="2" id="KW-0403">Intermediate filament</keyword>
<dbReference type="PROSITE" id="PS51842">
    <property type="entry name" value="IF_ROD_2"/>
    <property type="match status" value="1"/>
</dbReference>
<dbReference type="Proteomes" id="UP000335636">
    <property type="component" value="Unassembled WGS sequence"/>
</dbReference>
<evidence type="ECO:0000256" key="10">
    <source>
        <dbReference type="SAM" id="Coils"/>
    </source>
</evidence>
<dbReference type="PRINTS" id="PR01276">
    <property type="entry name" value="TYPE2KERATIN"/>
</dbReference>
<evidence type="ECO:0000256" key="1">
    <source>
        <dbReference type="ARBA" id="ARBA00022744"/>
    </source>
</evidence>
<proteinExistence type="inferred from homology"/>
<keyword evidence="1" id="KW-0416">Keratin</keyword>
<protein>
    <recommendedName>
        <fullName evidence="5">Keratin, type II cytoskeletal 7</fullName>
    </recommendedName>
    <alternativeName>
        <fullName evidence="7">Cytokeratin-7</fullName>
    </alternativeName>
    <alternativeName>
        <fullName evidence="6">Keratin-7</fullName>
    </alternativeName>
    <alternativeName>
        <fullName evidence="8">Type-II keratin Kb7</fullName>
    </alternativeName>
</protein>
<dbReference type="GO" id="GO:0005615">
    <property type="term" value="C:extracellular space"/>
    <property type="evidence" value="ECO:0007669"/>
    <property type="project" value="TreeGrafter"/>
</dbReference>
<dbReference type="FunFam" id="1.20.5.1160:FF:000001">
    <property type="entry name" value="Keratin type II"/>
    <property type="match status" value="1"/>
</dbReference>
<comment type="similarity">
    <text evidence="9">Belongs to the intermediate filament family.</text>
</comment>
<gene>
    <name evidence="12" type="ORF">MONAX_5E029449</name>
</gene>
<evidence type="ECO:0000256" key="2">
    <source>
        <dbReference type="ARBA" id="ARBA00022754"/>
    </source>
</evidence>
<feature type="non-terminal residue" evidence="12">
    <location>
        <position position="226"/>
    </location>
</feature>
<dbReference type="InterPro" id="IPR039008">
    <property type="entry name" value="IF_rod_dom"/>
</dbReference>
<evidence type="ECO:0000256" key="5">
    <source>
        <dbReference type="ARBA" id="ARBA00039431"/>
    </source>
</evidence>
<evidence type="ECO:0000313" key="13">
    <source>
        <dbReference type="Proteomes" id="UP000335636"/>
    </source>
</evidence>
<dbReference type="PANTHER" id="PTHR45616:SF21">
    <property type="entry name" value="KERATIN, TYPE II CYTOSKELETAL 7"/>
    <property type="match status" value="1"/>
</dbReference>
<feature type="coiled-coil region" evidence="10">
    <location>
        <begin position="84"/>
        <end position="111"/>
    </location>
</feature>
<dbReference type="PANTHER" id="PTHR45616">
    <property type="entry name" value="GATA-TYPE DOMAIN-CONTAINING PROTEIN"/>
    <property type="match status" value="1"/>
</dbReference>
<comment type="caution">
    <text evidence="12">The sequence shown here is derived from an EMBL/GenBank/DDBJ whole genome shotgun (WGS) entry which is preliminary data.</text>
</comment>
<keyword evidence="13" id="KW-1185">Reference proteome</keyword>
<accession>A0A5E4DFG9</accession>
<evidence type="ECO:0000256" key="4">
    <source>
        <dbReference type="ARBA" id="ARBA00038822"/>
    </source>
</evidence>
<dbReference type="GO" id="GO:0045095">
    <property type="term" value="C:keratin filament"/>
    <property type="evidence" value="ECO:0007669"/>
    <property type="project" value="InterPro"/>
</dbReference>
<dbReference type="SUPFAM" id="SSF64593">
    <property type="entry name" value="Intermediate filament protein, coiled coil region"/>
    <property type="match status" value="1"/>
</dbReference>
<organism evidence="12 13">
    <name type="scientific">Marmota monax</name>
    <name type="common">Woodchuck</name>
    <dbReference type="NCBI Taxonomy" id="9995"/>
    <lineage>
        <taxon>Eukaryota</taxon>
        <taxon>Metazoa</taxon>
        <taxon>Chordata</taxon>
        <taxon>Craniata</taxon>
        <taxon>Vertebrata</taxon>
        <taxon>Euteleostomi</taxon>
        <taxon>Mammalia</taxon>
        <taxon>Eutheria</taxon>
        <taxon>Euarchontoglires</taxon>
        <taxon>Glires</taxon>
        <taxon>Rodentia</taxon>
        <taxon>Sciuromorpha</taxon>
        <taxon>Sciuridae</taxon>
        <taxon>Xerinae</taxon>
        <taxon>Marmotini</taxon>
        <taxon>Marmota</taxon>
    </lineage>
</organism>
<dbReference type="GO" id="GO:0045109">
    <property type="term" value="P:intermediate filament organization"/>
    <property type="evidence" value="ECO:0007669"/>
    <property type="project" value="TreeGrafter"/>
</dbReference>
<dbReference type="Pfam" id="PF00038">
    <property type="entry name" value="Filament"/>
    <property type="match status" value="1"/>
</dbReference>
<evidence type="ECO:0000259" key="11">
    <source>
        <dbReference type="PROSITE" id="PS51842"/>
    </source>
</evidence>
<evidence type="ECO:0000256" key="7">
    <source>
        <dbReference type="ARBA" id="ARBA00042963"/>
    </source>
</evidence>
<dbReference type="AlphaFoldDB" id="A0A5E4DFG9"/>
<dbReference type="Gene3D" id="1.20.5.500">
    <property type="entry name" value="Single helix bin"/>
    <property type="match status" value="1"/>
</dbReference>
<dbReference type="SMART" id="SM01391">
    <property type="entry name" value="Filament"/>
    <property type="match status" value="1"/>
</dbReference>
<comment type="subunit">
    <text evidence="4">Heterotetramer of two type I and two type II keratins. Interacts with eukaryotic translation initiator factor 3 (eIF3) subunit EIF3S10. Interacts with GPER1.</text>
</comment>
<evidence type="ECO:0000256" key="6">
    <source>
        <dbReference type="ARBA" id="ARBA00042887"/>
    </source>
</evidence>